<dbReference type="NCBIfam" id="TIGR01066">
    <property type="entry name" value="rplM_bact"/>
    <property type="match status" value="1"/>
</dbReference>
<organism evidence="5 6">
    <name type="scientific">Endomicrobium trichonymphae</name>
    <dbReference type="NCBI Taxonomy" id="1408204"/>
    <lineage>
        <taxon>Bacteria</taxon>
        <taxon>Pseudomonadati</taxon>
        <taxon>Elusimicrobiota</taxon>
        <taxon>Endomicrobiia</taxon>
        <taxon>Endomicrobiales</taxon>
        <taxon>Endomicrobiaceae</taxon>
        <taxon>Candidatus Endomicrobiellum</taxon>
    </lineage>
</organism>
<keyword evidence="3 4" id="KW-0687">Ribonucleoprotein</keyword>
<comment type="function">
    <text evidence="4">This protein is one of the early assembly proteins of the 50S ribosomal subunit, although it is not seen to bind rRNA by itself. It is important during the early stages of 50S assembly.</text>
</comment>
<evidence type="ECO:0000313" key="5">
    <source>
        <dbReference type="EMBL" id="OEG71651.1"/>
    </source>
</evidence>
<name>A0A1E5IMI2_ENDTX</name>
<keyword evidence="2 4" id="KW-0689">Ribosomal protein</keyword>
<dbReference type="InterPro" id="IPR005823">
    <property type="entry name" value="Ribosomal_uL13_bac-type"/>
</dbReference>
<keyword evidence="6" id="KW-1185">Reference proteome</keyword>
<protein>
    <recommendedName>
        <fullName evidence="4">Large ribosomal subunit protein uL13</fullName>
    </recommendedName>
</protein>
<comment type="subunit">
    <text evidence="4">Part of the 50S ribosomal subunit.</text>
</comment>
<accession>A0A1E5IMI2</accession>
<evidence type="ECO:0000313" key="6">
    <source>
        <dbReference type="Proteomes" id="UP000095237"/>
    </source>
</evidence>
<dbReference type="HAMAP" id="MF_01366">
    <property type="entry name" value="Ribosomal_uL13"/>
    <property type="match status" value="1"/>
</dbReference>
<dbReference type="PANTHER" id="PTHR11545">
    <property type="entry name" value="RIBOSOMAL PROTEIN L13"/>
    <property type="match status" value="1"/>
</dbReference>
<dbReference type="Pfam" id="PF00572">
    <property type="entry name" value="Ribosomal_L13"/>
    <property type="match status" value="1"/>
</dbReference>
<evidence type="ECO:0000256" key="2">
    <source>
        <dbReference type="ARBA" id="ARBA00022980"/>
    </source>
</evidence>
<evidence type="ECO:0000256" key="1">
    <source>
        <dbReference type="ARBA" id="ARBA00006227"/>
    </source>
</evidence>
<dbReference type="GO" id="GO:0022625">
    <property type="term" value="C:cytosolic large ribosomal subunit"/>
    <property type="evidence" value="ECO:0007669"/>
    <property type="project" value="TreeGrafter"/>
</dbReference>
<dbReference type="Proteomes" id="UP000095237">
    <property type="component" value="Unassembled WGS sequence"/>
</dbReference>
<dbReference type="EMBL" id="LNVX01000133">
    <property type="protein sequence ID" value="OEG71651.1"/>
    <property type="molecule type" value="Genomic_DNA"/>
</dbReference>
<comment type="caution">
    <text evidence="5">The sequence shown here is derived from an EMBL/GenBank/DDBJ whole genome shotgun (WGS) entry which is preliminary data.</text>
</comment>
<dbReference type="GO" id="GO:0003729">
    <property type="term" value="F:mRNA binding"/>
    <property type="evidence" value="ECO:0007669"/>
    <property type="project" value="TreeGrafter"/>
</dbReference>
<dbReference type="PANTHER" id="PTHR11545:SF2">
    <property type="entry name" value="LARGE RIBOSOMAL SUBUNIT PROTEIN UL13M"/>
    <property type="match status" value="1"/>
</dbReference>
<gene>
    <name evidence="4" type="primary">rplM</name>
    <name evidence="5" type="ORF">ATZ36_02445</name>
</gene>
<dbReference type="GO" id="GO:0006412">
    <property type="term" value="P:translation"/>
    <property type="evidence" value="ECO:0007669"/>
    <property type="project" value="UniProtKB-UniRule"/>
</dbReference>
<comment type="similarity">
    <text evidence="1 4">Belongs to the universal ribosomal protein uL13 family.</text>
</comment>
<dbReference type="GO" id="GO:0017148">
    <property type="term" value="P:negative regulation of translation"/>
    <property type="evidence" value="ECO:0007669"/>
    <property type="project" value="TreeGrafter"/>
</dbReference>
<sequence>MNKKTFLPKQDAIGRKWHLMDADGKVLGRLAVKIAELLRGKNKVFYTNHIDCGDFVVITNASKIVLTGKKLAQKTYFTYSGYPGGAKLTPYSVLMAKSPEKALFAAVKGMLPKNKLADRQIKRLKVFKDDKHTHVAQVVALAK</sequence>
<dbReference type="CDD" id="cd00392">
    <property type="entry name" value="Ribosomal_L13"/>
    <property type="match status" value="1"/>
</dbReference>
<dbReference type="GO" id="GO:0003735">
    <property type="term" value="F:structural constituent of ribosome"/>
    <property type="evidence" value="ECO:0007669"/>
    <property type="project" value="InterPro"/>
</dbReference>
<dbReference type="PIRSF" id="PIRSF002181">
    <property type="entry name" value="Ribosomal_L13"/>
    <property type="match status" value="1"/>
</dbReference>
<reference evidence="5 6" key="1">
    <citation type="submission" date="2015-11" db="EMBL/GenBank/DDBJ databases">
        <title>Evidence for parallel genomic evolution in an endosymbiosis of termite gut flagellates.</title>
        <authorList>
            <person name="Zheng H."/>
        </authorList>
    </citation>
    <scope>NUCLEOTIDE SEQUENCE [LARGE SCALE GENOMIC DNA]</scope>
    <source>
        <strain evidence="5 6">CET450</strain>
    </source>
</reference>
<evidence type="ECO:0000256" key="4">
    <source>
        <dbReference type="HAMAP-Rule" id="MF_01366"/>
    </source>
</evidence>
<proteinExistence type="inferred from homology"/>
<dbReference type="Gene3D" id="3.90.1180.10">
    <property type="entry name" value="Ribosomal protein L13"/>
    <property type="match status" value="1"/>
</dbReference>
<dbReference type="AlphaFoldDB" id="A0A1E5IMI2"/>
<dbReference type="InterPro" id="IPR036899">
    <property type="entry name" value="Ribosomal_uL13_sf"/>
</dbReference>
<dbReference type="SUPFAM" id="SSF52161">
    <property type="entry name" value="Ribosomal protein L13"/>
    <property type="match status" value="1"/>
</dbReference>
<dbReference type="InterPro" id="IPR005822">
    <property type="entry name" value="Ribosomal_uL13"/>
</dbReference>
<evidence type="ECO:0000256" key="3">
    <source>
        <dbReference type="ARBA" id="ARBA00023274"/>
    </source>
</evidence>